<keyword evidence="2" id="KW-0732">Signal</keyword>
<feature type="region of interest" description="Disordered" evidence="1">
    <location>
        <begin position="34"/>
        <end position="59"/>
    </location>
</feature>
<feature type="chain" id="PRO_5035801975" description="RxLR effector protein" evidence="2">
    <location>
        <begin position="19"/>
        <end position="356"/>
    </location>
</feature>
<evidence type="ECO:0000256" key="2">
    <source>
        <dbReference type="SAM" id="SignalP"/>
    </source>
</evidence>
<evidence type="ECO:0000256" key="1">
    <source>
        <dbReference type="SAM" id="MobiDB-lite"/>
    </source>
</evidence>
<dbReference type="Proteomes" id="UP000693981">
    <property type="component" value="Unassembled WGS sequence"/>
</dbReference>
<reference evidence="3" key="1">
    <citation type="submission" date="2021-02" db="EMBL/GenBank/DDBJ databases">
        <authorList>
            <person name="Palmer J.M."/>
        </authorList>
    </citation>
    <scope>NUCLEOTIDE SEQUENCE</scope>
    <source>
        <strain evidence="3">SCRP23</strain>
    </source>
</reference>
<sequence>MHQLQSLLIIAVALLARSEILSFATDSGHTKAVTSSNSSIRNHPTAKVHGNGNAIDNADNDDSIEEVDAALSDVQDSEERVNPFGGLLGTSEIKAFLSREFKNIAPKVVAKPNRDADDIADTIWKNIDTIKAKLGLPVFTKLTEADAFRRSAKGQLFYEFFDEFMLKQVKVWVKNGKSIDFAKKELRIEKLVGETLKKSSNFKYYDDFMSRTATEWARGLTSIDDAKKLLGIEKLSASALKAHVNYKYYDRFMDSSVLMWVGGGKSIDDVKKLLGLETLSAAAFNSSANFKYYDKFMTMRVEAWVRSGKSLDNVKKLLGFNSLSADAMKLSPNLKYYDQFLDGRVNKIVEKANFSP</sequence>
<proteinExistence type="predicted"/>
<name>A0A8T1WR42_9STRA</name>
<accession>A0A8T1WR42</accession>
<dbReference type="OrthoDB" id="97973at2759"/>
<keyword evidence="4" id="KW-1185">Reference proteome</keyword>
<gene>
    <name evidence="3" type="ORF">PHYBOEH_005417</name>
</gene>
<evidence type="ECO:0008006" key="5">
    <source>
        <dbReference type="Google" id="ProtNLM"/>
    </source>
</evidence>
<comment type="caution">
    <text evidence="3">The sequence shown here is derived from an EMBL/GenBank/DDBJ whole genome shotgun (WGS) entry which is preliminary data.</text>
</comment>
<protein>
    <recommendedName>
        <fullName evidence="5">RxLR effector protein</fullName>
    </recommendedName>
</protein>
<evidence type="ECO:0000313" key="4">
    <source>
        <dbReference type="Proteomes" id="UP000693981"/>
    </source>
</evidence>
<feature type="signal peptide" evidence="2">
    <location>
        <begin position="1"/>
        <end position="18"/>
    </location>
</feature>
<organism evidence="3 4">
    <name type="scientific">Phytophthora boehmeriae</name>
    <dbReference type="NCBI Taxonomy" id="109152"/>
    <lineage>
        <taxon>Eukaryota</taxon>
        <taxon>Sar</taxon>
        <taxon>Stramenopiles</taxon>
        <taxon>Oomycota</taxon>
        <taxon>Peronosporomycetes</taxon>
        <taxon>Peronosporales</taxon>
        <taxon>Peronosporaceae</taxon>
        <taxon>Phytophthora</taxon>
    </lineage>
</organism>
<evidence type="ECO:0000313" key="3">
    <source>
        <dbReference type="EMBL" id="KAG7394280.1"/>
    </source>
</evidence>
<dbReference type="EMBL" id="JAGDFL010000284">
    <property type="protein sequence ID" value="KAG7394280.1"/>
    <property type="molecule type" value="Genomic_DNA"/>
</dbReference>
<dbReference type="AlphaFoldDB" id="A0A8T1WR42"/>